<dbReference type="GO" id="GO:0006002">
    <property type="term" value="P:fructose 6-phosphate metabolic process"/>
    <property type="evidence" value="ECO:0007669"/>
    <property type="project" value="TreeGrafter"/>
</dbReference>
<dbReference type="FunFam" id="3.40.50.10490:FF:000001">
    <property type="entry name" value="Glutamine--fructose-6-phosphate aminotransferase [isomerizing]"/>
    <property type="match status" value="1"/>
</dbReference>
<dbReference type="Pfam" id="PF01380">
    <property type="entry name" value="SIS"/>
    <property type="match status" value="2"/>
</dbReference>
<dbReference type="Gene3D" id="3.40.50.10490">
    <property type="entry name" value="Glucose-6-phosphate isomerase like protein, domain 1"/>
    <property type="match status" value="2"/>
</dbReference>
<dbReference type="InterPro" id="IPR035466">
    <property type="entry name" value="GlmS/AgaS_SIS"/>
</dbReference>
<keyword evidence="9" id="KW-0315">Glutamine amidotransferase</keyword>
<dbReference type="GO" id="GO:0006487">
    <property type="term" value="P:protein N-linked glycosylation"/>
    <property type="evidence" value="ECO:0007669"/>
    <property type="project" value="TreeGrafter"/>
</dbReference>
<dbReference type="AlphaFoldDB" id="E3H9C7"/>
<keyword evidence="14" id="KW-1185">Reference proteome</keyword>
<dbReference type="EC" id="2.6.1.16" evidence="3 10"/>
<dbReference type="InterPro" id="IPR029055">
    <property type="entry name" value="Ntn_hydrolases_N"/>
</dbReference>
<dbReference type="Proteomes" id="UP000006875">
    <property type="component" value="Chromosome"/>
</dbReference>
<feature type="active site" description="For Fru-6P isomerization activity" evidence="10">
    <location>
        <position position="603"/>
    </location>
</feature>
<dbReference type="eggNOG" id="COG0449">
    <property type="taxonomic scope" value="Bacteria"/>
</dbReference>
<dbReference type="InterPro" id="IPR035490">
    <property type="entry name" value="GlmS/FrlB_SIS"/>
</dbReference>
<evidence type="ECO:0000256" key="9">
    <source>
        <dbReference type="ARBA" id="ARBA00022962"/>
    </source>
</evidence>
<feature type="initiator methionine" description="Removed" evidence="10">
    <location>
        <position position="1"/>
    </location>
</feature>
<evidence type="ECO:0000256" key="4">
    <source>
        <dbReference type="ARBA" id="ARBA00016090"/>
    </source>
</evidence>
<evidence type="ECO:0000256" key="5">
    <source>
        <dbReference type="ARBA" id="ARBA00022490"/>
    </source>
</evidence>
<reference evidence="13 14" key="1">
    <citation type="journal article" date="2010" name="Stand. Genomic Sci.">
        <title>Complete genome sequence of Ilyobacter polytropus type strain (CuHbu1).</title>
        <authorList>
            <person name="Sikorski J."/>
            <person name="Chertkov O."/>
            <person name="Lapidus A."/>
            <person name="Nolan M."/>
            <person name="Lucas S."/>
            <person name="Del Rio T.G."/>
            <person name="Tice H."/>
            <person name="Cheng J.F."/>
            <person name="Tapia R."/>
            <person name="Han C."/>
            <person name="Goodwin L."/>
            <person name="Pitluck S."/>
            <person name="Liolios K."/>
            <person name="Ivanova N."/>
            <person name="Mavromatis K."/>
            <person name="Mikhailova N."/>
            <person name="Pati A."/>
            <person name="Chen A."/>
            <person name="Palaniappan K."/>
            <person name="Land M."/>
            <person name="Hauser L."/>
            <person name="Chang Y.J."/>
            <person name="Jeffries C.D."/>
            <person name="Brambilla E."/>
            <person name="Yasawong M."/>
            <person name="Rohde M."/>
            <person name="Pukall R."/>
            <person name="Spring S."/>
            <person name="Goker M."/>
            <person name="Woyke T."/>
            <person name="Bristow J."/>
            <person name="Eisen J.A."/>
            <person name="Markowitz V."/>
            <person name="Hugenholtz P."/>
            <person name="Kyrpides N.C."/>
            <person name="Klenk H.P."/>
        </authorList>
    </citation>
    <scope>NUCLEOTIDE SEQUENCE [LARGE SCALE GENOMIC DNA]</scope>
    <source>
        <strain evidence="14">ATCC 51220 / DSM 2926 / LMG 16218 / CuHBu1</strain>
    </source>
</reference>
<dbReference type="HAMAP" id="MF_00164">
    <property type="entry name" value="GlmS"/>
    <property type="match status" value="1"/>
</dbReference>
<dbReference type="GO" id="GO:0005829">
    <property type="term" value="C:cytosol"/>
    <property type="evidence" value="ECO:0007669"/>
    <property type="project" value="TreeGrafter"/>
</dbReference>
<dbReference type="InterPro" id="IPR001347">
    <property type="entry name" value="SIS_dom"/>
</dbReference>
<evidence type="ECO:0000256" key="3">
    <source>
        <dbReference type="ARBA" id="ARBA00012916"/>
    </source>
</evidence>
<evidence type="ECO:0000256" key="7">
    <source>
        <dbReference type="ARBA" id="ARBA00022679"/>
    </source>
</evidence>
<dbReference type="InterPro" id="IPR046348">
    <property type="entry name" value="SIS_dom_sf"/>
</dbReference>
<comment type="subunit">
    <text evidence="10">Homodimer.</text>
</comment>
<dbReference type="FunFam" id="3.40.50.10490:FF:000022">
    <property type="entry name" value="Glutamine--fructose-6-phosphate aminotransferase [isomerizing]"/>
    <property type="match status" value="1"/>
</dbReference>
<sequence length="608" mass="67382">MCGIVGYVGDRDASGVILDGLSRLEYRGYDSAGIAVSSGDKLIVKKKQGRLKNLQDYIDKNPIEGHVAIGHTRWATHGKPSDENSHPHSNATESISVVHNGIIENYIEIKKELIEKGYEFLSDTDTEVLAHLLDLYLEEDFFATIQKVLKKVKGSYGLGILNTKYPDTVFCARKDSPLVIGLGKDENFIASDVPALLKYTKDVYFLENGEIGIVKKDSVEVYDIEKNEIKKEMVTIEWSLEQATKAGYPHFMLKEINEQPEGIRETIKRRVDENNLIHFDDINLGKEELKAIKDIYIIACGTAYNAGLQGRFALQKIAKIKADADIASEFRYSDPFMDETTLVILVSQSGETLDTLAALREAKLKGAKTLAITNVIGSSIAREADNVIYTWAGPEIAVASTKAYTTQVVVFYMLSLYIAKLKEIITDEDYTTILNGLNEVPEKIEKIIAQEDKIKAIAEKIKDCTQGFYLGRGLDYSVATEASLKMKEVAYMHTEAFASGELKHGTIALIEDDIPVVAITTQSSLFEKSVSNIKEVKARGAYVISVTQENNKVVEEVSDEVIYIPETDDLIAGITAIVPLQLLAYHVSAMRGIDVDKPRNLAKSVTVE</sequence>
<dbReference type="NCBIfam" id="TIGR01135">
    <property type="entry name" value="glmS"/>
    <property type="match status" value="1"/>
</dbReference>
<organism evidence="13 14">
    <name type="scientific">Ilyobacter polytropus (strain ATCC 51220 / DSM 2926 / LMG 16218 / CuHBu1)</name>
    <dbReference type="NCBI Taxonomy" id="572544"/>
    <lineage>
        <taxon>Bacteria</taxon>
        <taxon>Fusobacteriati</taxon>
        <taxon>Fusobacteriota</taxon>
        <taxon>Fusobacteriia</taxon>
        <taxon>Fusobacteriales</taxon>
        <taxon>Fusobacteriaceae</taxon>
        <taxon>Ilyobacter</taxon>
    </lineage>
</organism>
<feature type="active site" description="Nucleophile; for GATase activity" evidence="10">
    <location>
        <position position="2"/>
    </location>
</feature>
<dbReference type="OrthoDB" id="106547at2"/>
<dbReference type="FunFam" id="3.60.20.10:FF:000006">
    <property type="entry name" value="Glutamine--fructose-6-phosphate aminotransferase [isomerizing]"/>
    <property type="match status" value="1"/>
</dbReference>
<comment type="function">
    <text evidence="10">Catalyzes the first step in hexosamine metabolism, converting fructose-6P into glucosamine-6P using glutamine as a nitrogen source.</text>
</comment>
<proteinExistence type="inferred from homology"/>
<comment type="subcellular location">
    <subcellularLocation>
        <location evidence="2 10">Cytoplasm</location>
    </subcellularLocation>
</comment>
<dbReference type="Pfam" id="PF13522">
    <property type="entry name" value="GATase_6"/>
    <property type="match status" value="1"/>
</dbReference>
<keyword evidence="5 10" id="KW-0963">Cytoplasm</keyword>
<dbReference type="PANTHER" id="PTHR10937">
    <property type="entry name" value="GLUCOSAMINE--FRUCTOSE-6-PHOSPHATE AMINOTRANSFERASE, ISOMERIZING"/>
    <property type="match status" value="1"/>
</dbReference>
<evidence type="ECO:0000259" key="12">
    <source>
        <dbReference type="PROSITE" id="PS51464"/>
    </source>
</evidence>
<dbReference type="Gene3D" id="3.60.20.10">
    <property type="entry name" value="Glutamine Phosphoribosylpyrophosphate, subunit 1, domain 1"/>
    <property type="match status" value="1"/>
</dbReference>
<dbReference type="SUPFAM" id="SSF56235">
    <property type="entry name" value="N-terminal nucleophile aminohydrolases (Ntn hydrolases)"/>
    <property type="match status" value="1"/>
</dbReference>
<evidence type="ECO:0000256" key="2">
    <source>
        <dbReference type="ARBA" id="ARBA00004496"/>
    </source>
</evidence>
<dbReference type="HOGENOM" id="CLU_012520_5_2_0"/>
<dbReference type="GO" id="GO:0097367">
    <property type="term" value="F:carbohydrate derivative binding"/>
    <property type="evidence" value="ECO:0007669"/>
    <property type="project" value="InterPro"/>
</dbReference>
<evidence type="ECO:0000256" key="10">
    <source>
        <dbReference type="HAMAP-Rule" id="MF_00164"/>
    </source>
</evidence>
<dbReference type="GO" id="GO:0004360">
    <property type="term" value="F:glutamine-fructose-6-phosphate transaminase (isomerizing) activity"/>
    <property type="evidence" value="ECO:0007669"/>
    <property type="project" value="UniProtKB-UniRule"/>
</dbReference>
<dbReference type="CDD" id="cd05008">
    <property type="entry name" value="SIS_GlmS_GlmD_1"/>
    <property type="match status" value="1"/>
</dbReference>
<evidence type="ECO:0000313" key="13">
    <source>
        <dbReference type="EMBL" id="ADO83036.1"/>
    </source>
</evidence>
<dbReference type="STRING" id="572544.Ilyop_1255"/>
<gene>
    <name evidence="10" type="primary">glmS</name>
    <name evidence="13" type="ordered locus">Ilyop_1255</name>
</gene>
<evidence type="ECO:0000256" key="1">
    <source>
        <dbReference type="ARBA" id="ARBA00001031"/>
    </source>
</evidence>
<name>E3H9C7_ILYPC</name>
<dbReference type="KEGG" id="ipo:Ilyop_1255"/>
<dbReference type="PANTHER" id="PTHR10937:SF0">
    <property type="entry name" value="GLUTAMINE--FRUCTOSE-6-PHOSPHATE TRANSAMINASE (ISOMERIZING)"/>
    <property type="match status" value="1"/>
</dbReference>
<evidence type="ECO:0000256" key="8">
    <source>
        <dbReference type="ARBA" id="ARBA00022737"/>
    </source>
</evidence>
<evidence type="ECO:0000256" key="6">
    <source>
        <dbReference type="ARBA" id="ARBA00022576"/>
    </source>
</evidence>
<dbReference type="GO" id="GO:0005975">
    <property type="term" value="P:carbohydrate metabolic process"/>
    <property type="evidence" value="ECO:0007669"/>
    <property type="project" value="UniProtKB-UniRule"/>
</dbReference>
<feature type="domain" description="Glutamine amidotransferase type-2" evidence="11">
    <location>
        <begin position="2"/>
        <end position="217"/>
    </location>
</feature>
<dbReference type="InterPro" id="IPR047084">
    <property type="entry name" value="GFAT_N"/>
</dbReference>
<accession>E3H9C7</accession>
<dbReference type="SUPFAM" id="SSF53697">
    <property type="entry name" value="SIS domain"/>
    <property type="match status" value="1"/>
</dbReference>
<dbReference type="InterPro" id="IPR005855">
    <property type="entry name" value="GFAT"/>
</dbReference>
<evidence type="ECO:0000259" key="11">
    <source>
        <dbReference type="PROSITE" id="PS51278"/>
    </source>
</evidence>
<feature type="domain" description="SIS" evidence="12">
    <location>
        <begin position="457"/>
        <end position="598"/>
    </location>
</feature>
<keyword evidence="7 10" id="KW-0808">Transferase</keyword>
<comment type="catalytic activity">
    <reaction evidence="1 10">
        <text>D-fructose 6-phosphate + L-glutamine = D-glucosamine 6-phosphate + L-glutamate</text>
        <dbReference type="Rhea" id="RHEA:13237"/>
        <dbReference type="ChEBI" id="CHEBI:29985"/>
        <dbReference type="ChEBI" id="CHEBI:58359"/>
        <dbReference type="ChEBI" id="CHEBI:58725"/>
        <dbReference type="ChEBI" id="CHEBI:61527"/>
        <dbReference type="EC" id="2.6.1.16"/>
    </reaction>
</comment>
<keyword evidence="8" id="KW-0677">Repeat</keyword>
<dbReference type="NCBIfam" id="NF001484">
    <property type="entry name" value="PRK00331.1"/>
    <property type="match status" value="1"/>
</dbReference>
<keyword evidence="6 10" id="KW-0032">Aminotransferase</keyword>
<dbReference type="RefSeq" id="WP_013387703.1">
    <property type="nucleotide sequence ID" value="NC_014632.1"/>
</dbReference>
<dbReference type="PROSITE" id="PS51464">
    <property type="entry name" value="SIS"/>
    <property type="match status" value="2"/>
</dbReference>
<dbReference type="InterPro" id="IPR017932">
    <property type="entry name" value="GATase_2_dom"/>
</dbReference>
<dbReference type="CDD" id="cd00714">
    <property type="entry name" value="GFAT"/>
    <property type="match status" value="1"/>
</dbReference>
<evidence type="ECO:0000313" key="14">
    <source>
        <dbReference type="Proteomes" id="UP000006875"/>
    </source>
</evidence>
<dbReference type="GO" id="GO:0006047">
    <property type="term" value="P:UDP-N-acetylglucosamine metabolic process"/>
    <property type="evidence" value="ECO:0007669"/>
    <property type="project" value="TreeGrafter"/>
</dbReference>
<feature type="domain" description="SIS" evidence="12">
    <location>
        <begin position="285"/>
        <end position="424"/>
    </location>
</feature>
<dbReference type="EMBL" id="CP002281">
    <property type="protein sequence ID" value="ADO83036.1"/>
    <property type="molecule type" value="Genomic_DNA"/>
</dbReference>
<protein>
    <recommendedName>
        <fullName evidence="4 10">Glutamine--fructose-6-phosphate aminotransferase [isomerizing]</fullName>
        <ecNumber evidence="3 10">2.6.1.16</ecNumber>
    </recommendedName>
    <alternativeName>
        <fullName evidence="10">D-fructose-6-phosphate amidotransferase</fullName>
    </alternativeName>
    <alternativeName>
        <fullName evidence="10">GFAT</fullName>
    </alternativeName>
    <alternativeName>
        <fullName evidence="10">Glucosamine-6-phosphate synthase</fullName>
    </alternativeName>
    <alternativeName>
        <fullName evidence="10">Hexosephosphate aminotransferase</fullName>
    </alternativeName>
    <alternativeName>
        <fullName evidence="10">L-glutamine--D-fructose-6-phosphate amidotransferase</fullName>
    </alternativeName>
</protein>
<dbReference type="CDD" id="cd05009">
    <property type="entry name" value="SIS_GlmS_GlmD_2"/>
    <property type="match status" value="1"/>
</dbReference>
<dbReference type="PROSITE" id="PS51278">
    <property type="entry name" value="GATASE_TYPE_2"/>
    <property type="match status" value="1"/>
</dbReference>